<sequence length="343" mass="38111">MLEPSSSGLENVLVMMDVFTKYTLAVPTCDQRAETVAQVLVVEWFCKLGVPGCIHSDQGRNFESSLIQQLCSLYKVQKSRTTPYHPAGNGQCEKFNWTLHKLLHTLPPSSKRDWALCLPQVLFSYNTTPHQSTGKSPYYLMFGQEPRLPVDFLLGRVEETVAGNVHEWVVEHQTRLQVAFEGAQKHLRVSAEQRKAQHDSHVRNTPLGEGQLVYLRDFWRESPVGEAAPPLGEQASELSEQGDLWVLVPEAPPAADIGVLVDSGHLGSQTSIGLGTPANFRQPLENESVQLPEHLSDGDVVLQRSRRGTAGQHSNLHHLPRSAGMVDNDRGDDAEVGGRFWQD</sequence>
<dbReference type="PANTHER" id="PTHR37984:SF15">
    <property type="entry name" value="INTEGRASE CATALYTIC DOMAIN-CONTAINING PROTEIN"/>
    <property type="match status" value="1"/>
</dbReference>
<dbReference type="InterPro" id="IPR001584">
    <property type="entry name" value="Integrase_cat-core"/>
</dbReference>
<dbReference type="SUPFAM" id="SSF53098">
    <property type="entry name" value="Ribonuclease H-like"/>
    <property type="match status" value="1"/>
</dbReference>
<accession>A0ABR3NL90</accession>
<dbReference type="Pfam" id="PF00665">
    <property type="entry name" value="rve"/>
    <property type="match status" value="1"/>
</dbReference>
<name>A0ABR3NL90_9TELE</name>
<dbReference type="InterPro" id="IPR012337">
    <property type="entry name" value="RNaseH-like_sf"/>
</dbReference>
<proteinExistence type="predicted"/>
<dbReference type="InterPro" id="IPR050951">
    <property type="entry name" value="Retrovirus_Pol_polyprotein"/>
</dbReference>
<dbReference type="Proteomes" id="UP001558613">
    <property type="component" value="Unassembled WGS sequence"/>
</dbReference>
<organism evidence="3 4">
    <name type="scientific">Cirrhinus molitorella</name>
    <name type="common">mud carp</name>
    <dbReference type="NCBI Taxonomy" id="172907"/>
    <lineage>
        <taxon>Eukaryota</taxon>
        <taxon>Metazoa</taxon>
        <taxon>Chordata</taxon>
        <taxon>Craniata</taxon>
        <taxon>Vertebrata</taxon>
        <taxon>Euteleostomi</taxon>
        <taxon>Actinopterygii</taxon>
        <taxon>Neopterygii</taxon>
        <taxon>Teleostei</taxon>
        <taxon>Ostariophysi</taxon>
        <taxon>Cypriniformes</taxon>
        <taxon>Cyprinidae</taxon>
        <taxon>Labeoninae</taxon>
        <taxon>Labeonini</taxon>
        <taxon>Cirrhinus</taxon>
    </lineage>
</organism>
<evidence type="ECO:0000313" key="4">
    <source>
        <dbReference type="Proteomes" id="UP001558613"/>
    </source>
</evidence>
<feature type="region of interest" description="Disordered" evidence="1">
    <location>
        <begin position="307"/>
        <end position="343"/>
    </location>
</feature>
<dbReference type="PANTHER" id="PTHR37984">
    <property type="entry name" value="PROTEIN CBG26694"/>
    <property type="match status" value="1"/>
</dbReference>
<reference evidence="3 4" key="1">
    <citation type="submission" date="2023-09" db="EMBL/GenBank/DDBJ databases">
        <authorList>
            <person name="Wang M."/>
        </authorList>
    </citation>
    <scope>NUCLEOTIDE SEQUENCE [LARGE SCALE GENOMIC DNA]</scope>
    <source>
        <strain evidence="3">GT-2023</strain>
        <tissue evidence="3">Liver</tissue>
    </source>
</reference>
<evidence type="ECO:0000259" key="2">
    <source>
        <dbReference type="PROSITE" id="PS50994"/>
    </source>
</evidence>
<comment type="caution">
    <text evidence="3">The sequence shown here is derived from an EMBL/GenBank/DDBJ whole genome shotgun (WGS) entry which is preliminary data.</text>
</comment>
<protein>
    <recommendedName>
        <fullName evidence="2">Integrase catalytic domain-containing protein</fullName>
    </recommendedName>
</protein>
<evidence type="ECO:0000313" key="3">
    <source>
        <dbReference type="EMBL" id="KAL1277561.1"/>
    </source>
</evidence>
<gene>
    <name evidence="3" type="ORF">QQF64_024234</name>
</gene>
<feature type="domain" description="Integrase catalytic" evidence="2">
    <location>
        <begin position="1"/>
        <end position="145"/>
    </location>
</feature>
<dbReference type="PROSITE" id="PS50994">
    <property type="entry name" value="INTEGRASE"/>
    <property type="match status" value="1"/>
</dbReference>
<dbReference type="Gene3D" id="3.30.420.10">
    <property type="entry name" value="Ribonuclease H-like superfamily/Ribonuclease H"/>
    <property type="match status" value="1"/>
</dbReference>
<evidence type="ECO:0000256" key="1">
    <source>
        <dbReference type="SAM" id="MobiDB-lite"/>
    </source>
</evidence>
<dbReference type="EMBL" id="JAYMGO010000003">
    <property type="protein sequence ID" value="KAL1277561.1"/>
    <property type="molecule type" value="Genomic_DNA"/>
</dbReference>
<keyword evidence="4" id="KW-1185">Reference proteome</keyword>
<dbReference type="InterPro" id="IPR036397">
    <property type="entry name" value="RNaseH_sf"/>
</dbReference>